<organism evidence="1">
    <name type="scientific">marine sediment metagenome</name>
    <dbReference type="NCBI Taxonomy" id="412755"/>
    <lineage>
        <taxon>unclassified sequences</taxon>
        <taxon>metagenomes</taxon>
        <taxon>ecological metagenomes</taxon>
    </lineage>
</organism>
<name>A0A0F9TZ21_9ZZZZ</name>
<reference evidence="1" key="1">
    <citation type="journal article" date="2015" name="Nature">
        <title>Complex archaea that bridge the gap between prokaryotes and eukaryotes.</title>
        <authorList>
            <person name="Spang A."/>
            <person name="Saw J.H."/>
            <person name="Jorgensen S.L."/>
            <person name="Zaremba-Niedzwiedzka K."/>
            <person name="Martijn J."/>
            <person name="Lind A.E."/>
            <person name="van Eijk R."/>
            <person name="Schleper C."/>
            <person name="Guy L."/>
            <person name="Ettema T.J."/>
        </authorList>
    </citation>
    <scope>NUCLEOTIDE SEQUENCE</scope>
</reference>
<protein>
    <submittedName>
        <fullName evidence="1">Uncharacterized protein</fullName>
    </submittedName>
</protein>
<dbReference type="AlphaFoldDB" id="A0A0F9TZ21"/>
<evidence type="ECO:0000313" key="1">
    <source>
        <dbReference type="EMBL" id="KKN54366.1"/>
    </source>
</evidence>
<gene>
    <name evidence="1" type="ORF">LCGC14_0593440</name>
</gene>
<dbReference type="EMBL" id="LAZR01000932">
    <property type="protein sequence ID" value="KKN54366.1"/>
    <property type="molecule type" value="Genomic_DNA"/>
</dbReference>
<sequence length="82" mass="9610">MFQGYDAERIGIPPEWLIIFIKMHRQNFSDAKYMIGETVEYKNLVCKILAVNVQEEDVVEYALSGVFHLVWEKEIRSVMNDA</sequence>
<accession>A0A0F9TZ21</accession>
<comment type="caution">
    <text evidence="1">The sequence shown here is derived from an EMBL/GenBank/DDBJ whole genome shotgun (WGS) entry which is preliminary data.</text>
</comment>
<proteinExistence type="predicted"/>